<proteinExistence type="predicted"/>
<evidence type="ECO:0000259" key="1">
    <source>
        <dbReference type="Pfam" id="PF07727"/>
    </source>
</evidence>
<protein>
    <recommendedName>
        <fullName evidence="1">Reverse transcriptase Ty1/copia-type domain-containing protein</fullName>
    </recommendedName>
</protein>
<organism evidence="2">
    <name type="scientific">Fagus sylvatica</name>
    <name type="common">Beechnut</name>
    <dbReference type="NCBI Taxonomy" id="28930"/>
    <lineage>
        <taxon>Eukaryota</taxon>
        <taxon>Viridiplantae</taxon>
        <taxon>Streptophyta</taxon>
        <taxon>Embryophyta</taxon>
        <taxon>Tracheophyta</taxon>
        <taxon>Spermatophyta</taxon>
        <taxon>Magnoliopsida</taxon>
        <taxon>eudicotyledons</taxon>
        <taxon>Gunneridae</taxon>
        <taxon>Pentapetalae</taxon>
        <taxon>rosids</taxon>
        <taxon>fabids</taxon>
        <taxon>Fagales</taxon>
        <taxon>Fagaceae</taxon>
        <taxon>Fagus</taxon>
    </lineage>
</organism>
<dbReference type="AlphaFoldDB" id="A0A2N9ITK4"/>
<accession>A0A2N9ITK4</accession>
<feature type="domain" description="Reverse transcriptase Ty1/copia-type" evidence="1">
    <location>
        <begin position="30"/>
        <end position="136"/>
    </location>
</feature>
<dbReference type="PANTHER" id="PTHR11439">
    <property type="entry name" value="GAG-POL-RELATED RETROTRANSPOSON"/>
    <property type="match status" value="1"/>
</dbReference>
<dbReference type="EMBL" id="OIVN01006194">
    <property type="protein sequence ID" value="SPD27493.1"/>
    <property type="molecule type" value="Genomic_DNA"/>
</dbReference>
<dbReference type="PANTHER" id="PTHR11439:SF467">
    <property type="entry name" value="INTEGRASE CATALYTIC DOMAIN-CONTAINING PROTEIN"/>
    <property type="match status" value="1"/>
</dbReference>
<reference evidence="2" key="1">
    <citation type="submission" date="2018-02" db="EMBL/GenBank/DDBJ databases">
        <authorList>
            <person name="Cohen D.B."/>
            <person name="Kent A.D."/>
        </authorList>
    </citation>
    <scope>NUCLEOTIDE SEQUENCE</scope>
</reference>
<dbReference type="InterPro" id="IPR043502">
    <property type="entry name" value="DNA/RNA_pol_sf"/>
</dbReference>
<sequence length="251" mass="28460">MQAEMDVLQANQTWELVPLPAGEKTMRSFHSWPLHQLDIKNAFLHGDLLETIYMDTPPGFRAEGEYSGKVCCLRKSLYGLKQSPRAWFSRFSDVILSMEFVRCQSNLTCFIRRRLDGRCIILLVYVDDIILTGDDALDLLQDTGMLGCRPASTPMDPNLKLSTEFVSVVSQFMHAPRTAHLDAVDHILRRSTTGLSTFYGNHLIFWKSKKQAVVSRSSAKAEYRAMAQGTSEILWLRSILNELGFMETDSS</sequence>
<dbReference type="CDD" id="cd09272">
    <property type="entry name" value="RNase_HI_RT_Ty1"/>
    <property type="match status" value="1"/>
</dbReference>
<gene>
    <name evidence="2" type="ORF">FSB_LOCUS55375</name>
</gene>
<dbReference type="Pfam" id="PF07727">
    <property type="entry name" value="RVT_2"/>
    <property type="match status" value="1"/>
</dbReference>
<dbReference type="InterPro" id="IPR013103">
    <property type="entry name" value="RVT_2"/>
</dbReference>
<dbReference type="SUPFAM" id="SSF56672">
    <property type="entry name" value="DNA/RNA polymerases"/>
    <property type="match status" value="1"/>
</dbReference>
<name>A0A2N9ITK4_FAGSY</name>
<evidence type="ECO:0000313" key="2">
    <source>
        <dbReference type="EMBL" id="SPD27493.1"/>
    </source>
</evidence>